<dbReference type="Proteomes" id="UP001480595">
    <property type="component" value="Unassembled WGS sequence"/>
</dbReference>
<protein>
    <recommendedName>
        <fullName evidence="1">F-box domain-containing protein</fullName>
    </recommendedName>
</protein>
<dbReference type="InterPro" id="IPR036047">
    <property type="entry name" value="F-box-like_dom_sf"/>
</dbReference>
<reference evidence="2 3" key="1">
    <citation type="submission" date="2023-01" db="EMBL/GenBank/DDBJ databases">
        <title>Analysis of 21 Apiospora genomes using comparative genomics revels a genus with tremendous synthesis potential of carbohydrate active enzymes and secondary metabolites.</title>
        <authorList>
            <person name="Sorensen T."/>
        </authorList>
    </citation>
    <scope>NUCLEOTIDE SEQUENCE [LARGE SCALE GENOMIC DNA]</scope>
    <source>
        <strain evidence="2 3">CBS 135458</strain>
    </source>
</reference>
<dbReference type="InterPro" id="IPR001810">
    <property type="entry name" value="F-box_dom"/>
</dbReference>
<accession>A0ABR1WV53</accession>
<dbReference type="PROSITE" id="PS50181">
    <property type="entry name" value="FBOX"/>
    <property type="match status" value="1"/>
</dbReference>
<proteinExistence type="predicted"/>
<dbReference type="Pfam" id="PF00646">
    <property type="entry name" value="F-box"/>
    <property type="match status" value="1"/>
</dbReference>
<keyword evidence="3" id="KW-1185">Reference proteome</keyword>
<gene>
    <name evidence="2" type="ORF">PG994_002025</name>
</gene>
<dbReference type="CDD" id="cd09917">
    <property type="entry name" value="F-box_SF"/>
    <property type="match status" value="1"/>
</dbReference>
<dbReference type="EMBL" id="JAQQWL010000002">
    <property type="protein sequence ID" value="KAK8087051.1"/>
    <property type="molecule type" value="Genomic_DNA"/>
</dbReference>
<name>A0ABR1WV53_9PEZI</name>
<dbReference type="RefSeq" id="XP_066721575.1">
    <property type="nucleotide sequence ID" value="XM_066853434.1"/>
</dbReference>
<dbReference type="Gene3D" id="1.20.1280.50">
    <property type="match status" value="1"/>
</dbReference>
<evidence type="ECO:0000259" key="1">
    <source>
        <dbReference type="PROSITE" id="PS50181"/>
    </source>
</evidence>
<evidence type="ECO:0000313" key="2">
    <source>
        <dbReference type="EMBL" id="KAK8087051.1"/>
    </source>
</evidence>
<dbReference type="SUPFAM" id="SSF81383">
    <property type="entry name" value="F-box domain"/>
    <property type="match status" value="1"/>
</dbReference>
<sequence length="906" mass="101884">MADRISTIFGSDLFYILQDPDDEFDFDAESTVDSLSSTPYMTIQGAESEETDVFSRLPSEIIMFILSNLPSRTVCNLRLASKHVAAYTAPSLLSQRFWASRFNDGAEMAFAFALRDDHLPPNPINWRQLYQKAQSMLKGFRTYPGFMNRWRIWKVLRHITPALTLRLQNMDKVAKSPYLGRSPPIPEELSSLGSVSSNVTLEFTQSTTPPIGRRVSPTFRLGISFIPLADKNYVCGLRVLTMKESEEHFEYSRTGFINPLNEETLELNSLEDVDAISFHVTISGIIGLCFQTRIMESPRSHIAGQFDNCNDVDNGISDLKVGKKSQDIGFVVGLDACKVVSLELFGFQPATESLSSTETPNVAKLSGRSGSTRVLPLRILSTLCTAMDFGGQDGQLLGLLTQVNVYMGMFPHVFLGLSFVYADGSEREFGRKFYTMRNGTKYHCIVQSFSISGQKGERICQADTAYAPAFDTIQRLSLSTTAGRSITFGLHGEHLSLVELFHNTRRAPADKVFTSFFSLHSSPSGHFRDFSVLDISAGQVNNDPPMGNIPICENPWDAIITSMLYSAKELLAHTGGFAFTSASLSRLRRIRVSVGDVGFSRESHHVSGLRLEYKGSAPPIVVGQWISEHKSMEISEDERVVEIVTFHHANNRFNRVKFGPLSGIWITPSKGATMKVMHRPAEGDVRLCFRETPYERLDAIAWGCNYQWDHVRVMSRYHTDVAHRELLFGPLNRQVPEWAVREQVFLHENLADGSSDLLESIQMTFKWMTSEPAALSFIFRSGRVLSLGVPGEKPITETLNEGEQLSRMDIGVLRNNRFKTDQKRTLTFTYPSSHRLKVQRWEVHILQHNVDSGGKDHEELETVHKMPDAATRAVGFWAIPRRLDRTLQFPSFGPMFEQRADTAQES</sequence>
<dbReference type="GeneID" id="92086497"/>
<comment type="caution">
    <text evidence="2">The sequence shown here is derived from an EMBL/GenBank/DDBJ whole genome shotgun (WGS) entry which is preliminary data.</text>
</comment>
<feature type="domain" description="F-box" evidence="1">
    <location>
        <begin position="51"/>
        <end position="101"/>
    </location>
</feature>
<organism evidence="2 3">
    <name type="scientific">Apiospora phragmitis</name>
    <dbReference type="NCBI Taxonomy" id="2905665"/>
    <lineage>
        <taxon>Eukaryota</taxon>
        <taxon>Fungi</taxon>
        <taxon>Dikarya</taxon>
        <taxon>Ascomycota</taxon>
        <taxon>Pezizomycotina</taxon>
        <taxon>Sordariomycetes</taxon>
        <taxon>Xylariomycetidae</taxon>
        <taxon>Amphisphaeriales</taxon>
        <taxon>Apiosporaceae</taxon>
        <taxon>Apiospora</taxon>
    </lineage>
</organism>
<evidence type="ECO:0000313" key="3">
    <source>
        <dbReference type="Proteomes" id="UP001480595"/>
    </source>
</evidence>